<organism evidence="1 2">
    <name type="scientific">Phaedon cochleariae</name>
    <name type="common">Mustard beetle</name>
    <dbReference type="NCBI Taxonomy" id="80249"/>
    <lineage>
        <taxon>Eukaryota</taxon>
        <taxon>Metazoa</taxon>
        <taxon>Ecdysozoa</taxon>
        <taxon>Arthropoda</taxon>
        <taxon>Hexapoda</taxon>
        <taxon>Insecta</taxon>
        <taxon>Pterygota</taxon>
        <taxon>Neoptera</taxon>
        <taxon>Endopterygota</taxon>
        <taxon>Coleoptera</taxon>
        <taxon>Polyphaga</taxon>
        <taxon>Cucujiformia</taxon>
        <taxon>Chrysomeloidea</taxon>
        <taxon>Chrysomelidae</taxon>
        <taxon>Chrysomelinae</taxon>
        <taxon>Chrysomelini</taxon>
        <taxon>Phaedon</taxon>
    </lineage>
</organism>
<dbReference type="PANTHER" id="PTHR39953">
    <property type="entry name" value="RE54151P"/>
    <property type="match status" value="1"/>
</dbReference>
<reference evidence="1" key="2">
    <citation type="submission" date="2022-10" db="EMBL/GenBank/DDBJ databases">
        <authorList>
            <consortium name="ENA_rothamsted_submissions"/>
            <consortium name="culmorum"/>
            <person name="King R."/>
        </authorList>
    </citation>
    <scope>NUCLEOTIDE SEQUENCE</scope>
</reference>
<proteinExistence type="predicted"/>
<gene>
    <name evidence="1" type="ORF">PHAECO_LOCUS11138</name>
</gene>
<keyword evidence="2" id="KW-1185">Reference proteome</keyword>
<reference evidence="1" key="1">
    <citation type="submission" date="2022-01" db="EMBL/GenBank/DDBJ databases">
        <authorList>
            <person name="King R."/>
        </authorList>
    </citation>
    <scope>NUCLEOTIDE SEQUENCE</scope>
</reference>
<protein>
    <submittedName>
        <fullName evidence="1">Uncharacterized protein</fullName>
    </submittedName>
</protein>
<accession>A0A9N9X4X9</accession>
<dbReference type="EMBL" id="OU896713">
    <property type="protein sequence ID" value="CAG9823915.1"/>
    <property type="molecule type" value="Genomic_DNA"/>
</dbReference>
<dbReference type="AlphaFoldDB" id="A0A9N9X4X9"/>
<name>A0A9N9X4X9_PHACE</name>
<evidence type="ECO:0000313" key="2">
    <source>
        <dbReference type="Proteomes" id="UP001153737"/>
    </source>
</evidence>
<evidence type="ECO:0000313" key="1">
    <source>
        <dbReference type="EMBL" id="CAG9823915.1"/>
    </source>
</evidence>
<dbReference type="OrthoDB" id="6765664at2759"/>
<dbReference type="PANTHER" id="PTHR39953:SF1">
    <property type="entry name" value="RE54151P"/>
    <property type="match status" value="1"/>
</dbReference>
<sequence length="109" mass="12539">MNVLTYFVKGSSDNLPQVDFNMIHEFYMNNMDYLFAESRNTKNSRATRSSYGDNAIGYVQLKRESHKCTVKARITPEHREHGKMYAVSVVVDENENKILSNYCEDCAAS</sequence>
<dbReference type="Proteomes" id="UP001153737">
    <property type="component" value="Chromosome 7"/>
</dbReference>